<organism evidence="7 8">
    <name type="scientific">Gallintestinimicrobium propionicum</name>
    <dbReference type="NCBI Taxonomy" id="2981770"/>
    <lineage>
        <taxon>Bacteria</taxon>
        <taxon>Bacillati</taxon>
        <taxon>Bacillota</taxon>
        <taxon>Clostridia</taxon>
        <taxon>Lachnospirales</taxon>
        <taxon>Lachnospiraceae</taxon>
        <taxon>Gallintestinimicrobium</taxon>
    </lineage>
</organism>
<keyword evidence="2 6" id="KW-0732">Signal</keyword>
<dbReference type="SUPFAM" id="SSF53850">
    <property type="entry name" value="Periplasmic binding protein-like II"/>
    <property type="match status" value="1"/>
</dbReference>
<dbReference type="RefSeq" id="WP_021916092.1">
    <property type="nucleotide sequence ID" value="NZ_JAJEQF010000014.1"/>
</dbReference>
<dbReference type="Proteomes" id="UP001199355">
    <property type="component" value="Unassembled WGS sequence"/>
</dbReference>
<evidence type="ECO:0000256" key="3">
    <source>
        <dbReference type="ARBA" id="ARBA00023136"/>
    </source>
</evidence>
<dbReference type="Pfam" id="PF01547">
    <property type="entry name" value="SBP_bac_1"/>
    <property type="match status" value="1"/>
</dbReference>
<dbReference type="PANTHER" id="PTHR43649">
    <property type="entry name" value="ARABINOSE-BINDING PROTEIN-RELATED"/>
    <property type="match status" value="1"/>
</dbReference>
<evidence type="ECO:0000256" key="5">
    <source>
        <dbReference type="ARBA" id="ARBA00023288"/>
    </source>
</evidence>
<dbReference type="PROSITE" id="PS51257">
    <property type="entry name" value="PROKAR_LIPOPROTEIN"/>
    <property type="match status" value="1"/>
</dbReference>
<evidence type="ECO:0000256" key="4">
    <source>
        <dbReference type="ARBA" id="ARBA00023139"/>
    </source>
</evidence>
<evidence type="ECO:0000256" key="2">
    <source>
        <dbReference type="ARBA" id="ARBA00022729"/>
    </source>
</evidence>
<proteinExistence type="predicted"/>
<dbReference type="EMBL" id="JAJEQF010000014">
    <property type="protein sequence ID" value="MCC2167455.1"/>
    <property type="molecule type" value="Genomic_DNA"/>
</dbReference>
<protein>
    <submittedName>
        <fullName evidence="7">Extracellular solute-binding protein</fullName>
    </submittedName>
</protein>
<accession>A0AAE3AV88</accession>
<keyword evidence="4" id="KW-0564">Palmitate</keyword>
<dbReference type="Gene3D" id="3.40.190.10">
    <property type="entry name" value="Periplasmic binding protein-like II"/>
    <property type="match status" value="2"/>
</dbReference>
<feature type="chain" id="PRO_5041947690" evidence="6">
    <location>
        <begin position="22"/>
        <end position="570"/>
    </location>
</feature>
<comment type="caution">
    <text evidence="7">The sequence shown here is derived from an EMBL/GenBank/DDBJ whole genome shotgun (WGS) entry which is preliminary data.</text>
</comment>
<reference evidence="7 8" key="1">
    <citation type="submission" date="2021-10" db="EMBL/GenBank/DDBJ databases">
        <title>Anaerobic single-cell dispensing facilitates the cultivation of human gut bacteria.</title>
        <authorList>
            <person name="Afrizal A."/>
        </authorList>
    </citation>
    <scope>NUCLEOTIDE SEQUENCE [LARGE SCALE GENOMIC DNA]</scope>
    <source>
        <strain evidence="7 8">CLA-AA-H244</strain>
    </source>
</reference>
<dbReference type="PANTHER" id="PTHR43649:SF33">
    <property type="entry name" value="POLYGALACTURONAN_RHAMNOGALACTURONAN-BINDING PROTEIN YTCQ"/>
    <property type="match status" value="1"/>
</dbReference>
<dbReference type="AlphaFoldDB" id="A0AAE3AV88"/>
<keyword evidence="8" id="KW-1185">Reference proteome</keyword>
<evidence type="ECO:0000256" key="6">
    <source>
        <dbReference type="SAM" id="SignalP"/>
    </source>
</evidence>
<keyword evidence="1" id="KW-1003">Cell membrane</keyword>
<evidence type="ECO:0000256" key="1">
    <source>
        <dbReference type="ARBA" id="ARBA00022475"/>
    </source>
</evidence>
<evidence type="ECO:0000313" key="7">
    <source>
        <dbReference type="EMBL" id="MCC2167455.1"/>
    </source>
</evidence>
<dbReference type="InterPro" id="IPR006059">
    <property type="entry name" value="SBP"/>
</dbReference>
<gene>
    <name evidence="7" type="ORF">LKD45_07050</name>
</gene>
<feature type="signal peptide" evidence="6">
    <location>
        <begin position="1"/>
        <end position="21"/>
    </location>
</feature>
<dbReference type="InterPro" id="IPR050490">
    <property type="entry name" value="Bact_solute-bd_prot1"/>
</dbReference>
<evidence type="ECO:0000313" key="8">
    <source>
        <dbReference type="Proteomes" id="UP001199355"/>
    </source>
</evidence>
<sequence>MRRKRWLAAILAAGTACTALFGCGSRQIVGTEMARPGESSEKELQAWEEAKNTPYGKYPELITYTLGKMTGGNRSNMPERDTYEDNVYTRYLRECLNIQNKDVFEAMEDQYTVNVDMAIASGELPDVMVIEDRETLIRLAEGGMIADLSEALENCASDGIKAMYDSYEVSALDSAMIDGRLMALPEPSFVDGPNLLWLRRDWMDELGLEAPDTMEEAVEIVRAFVEQDPGNNGEGNTIGLVCHSDLTGETGYRYEFQLNTLFASYSAFPKQWILQEDGTVVYGSVQPQVKEALAEVRKLYEEKLLDDSFMLRTMANIAELIVDGKCGSFFGPWWAPNNPLMEAMEKNPDAVWEPYLIRTTEDGKLQYYDQNPSYKYVVVRKDFEHPEIVFKMASVMFDKMRTEGRYNEELAYYFQTNVDSTARPISINIDYSDALHRCYEDINGALTGKKDPDELQVLEYAYYEKCKDYLENSQSADAETWAAYESRIRACALLDNKDLEVCSTVFSGETETMKTKWSKLQEMEKKLYLEIITGVKELDEFDRFVEEWMEAGGDQITLEVTEAVREAKGA</sequence>
<keyword evidence="5" id="KW-0449">Lipoprotein</keyword>
<keyword evidence="3" id="KW-0472">Membrane</keyword>
<name>A0AAE3AV88_9FIRM</name>